<dbReference type="Proteomes" id="UP000184501">
    <property type="component" value="Unassembled WGS sequence"/>
</dbReference>
<dbReference type="OrthoDB" id="3678450at2"/>
<name>A0A1M5ID75_STRHI</name>
<evidence type="ECO:0000313" key="1">
    <source>
        <dbReference type="EMBL" id="SHG26029.1"/>
    </source>
</evidence>
<organism evidence="1 2">
    <name type="scientific">Streptoalloteichus hindustanus</name>
    <dbReference type="NCBI Taxonomy" id="2017"/>
    <lineage>
        <taxon>Bacteria</taxon>
        <taxon>Bacillati</taxon>
        <taxon>Actinomycetota</taxon>
        <taxon>Actinomycetes</taxon>
        <taxon>Pseudonocardiales</taxon>
        <taxon>Pseudonocardiaceae</taxon>
        <taxon>Streptoalloteichus</taxon>
    </lineage>
</organism>
<evidence type="ECO:0000313" key="2">
    <source>
        <dbReference type="Proteomes" id="UP000184501"/>
    </source>
</evidence>
<dbReference type="RefSeq" id="WP_143174324.1">
    <property type="nucleotide sequence ID" value="NZ_FQVN01000007.1"/>
</dbReference>
<dbReference type="AlphaFoldDB" id="A0A1M5ID75"/>
<accession>A0A1M5ID75</accession>
<sequence length="451" mass="49551">MTHLPWRMGALPGVTAHLARVNADLVAGFSCVWWLPDHLTRQSEVDDLLAEVLVGQDCVVVPGVEDDAWRAAPSVSPRPVLVTSADDGETPEWARNELDLSELFADIDPTPVTSFPRAFAPDVVSLPERIAEAVGDMSDLGDDPVATLTSWPALRGKLVVVRAWREPDRDTLRGVLVRLPAAGKEHGLASAERPRLLVVARVDDLPDVRGRIDPMTTREHWWWGVLGRLDTAVVVASVRPRAVGSGAAELRELVAREVIAEVAGPDLGLAEHLAMTWNGRMAGLPDAVRGFPCKQITVRADPGRGRDRPPNETRSAWNEGAADLWERQIRVSPAAVPDPPVQTLAWRGQHRALMPVIDEERAALERIFRARASMAVLAEVVQQRGREVPESTLVRATLELGPMCWAAETSRVRLSTSDRQRLFRLRDARNALAHLRPLDDDELDHLASVVG</sequence>
<dbReference type="EMBL" id="FQVN01000007">
    <property type="protein sequence ID" value="SHG26029.1"/>
    <property type="molecule type" value="Genomic_DNA"/>
</dbReference>
<gene>
    <name evidence="1" type="ORF">SAMN05444320_107225</name>
</gene>
<reference evidence="1 2" key="1">
    <citation type="submission" date="2016-11" db="EMBL/GenBank/DDBJ databases">
        <authorList>
            <person name="Jaros S."/>
            <person name="Januszkiewicz K."/>
            <person name="Wedrychowicz H."/>
        </authorList>
    </citation>
    <scope>NUCLEOTIDE SEQUENCE [LARGE SCALE GENOMIC DNA]</scope>
    <source>
        <strain evidence="1 2">DSM 44523</strain>
    </source>
</reference>
<keyword evidence="2" id="KW-1185">Reference proteome</keyword>
<proteinExistence type="predicted"/>
<protein>
    <submittedName>
        <fullName evidence="1">Uncharacterized protein</fullName>
    </submittedName>
</protein>